<dbReference type="PANTHER" id="PTHR30160">
    <property type="entry name" value="TETRAACYLDISACCHARIDE 4'-KINASE-RELATED"/>
    <property type="match status" value="1"/>
</dbReference>
<accession>A0ABW5BI25</accession>
<gene>
    <name evidence="3" type="ORF">ACFSKO_04465</name>
</gene>
<comment type="caution">
    <text evidence="3">The sequence shown here is derived from an EMBL/GenBank/DDBJ whole genome shotgun (WGS) entry which is preliminary data.</text>
</comment>
<proteinExistence type="predicted"/>
<reference evidence="4" key="1">
    <citation type="journal article" date="2019" name="Int. J. Syst. Evol. Microbiol.">
        <title>The Global Catalogue of Microorganisms (GCM) 10K type strain sequencing project: providing services to taxonomists for standard genome sequencing and annotation.</title>
        <authorList>
            <consortium name="The Broad Institute Genomics Platform"/>
            <consortium name="The Broad Institute Genome Sequencing Center for Infectious Disease"/>
            <person name="Wu L."/>
            <person name="Ma J."/>
        </authorList>
    </citation>
    <scope>NUCLEOTIDE SEQUENCE [LARGE SCALE GENOMIC DNA]</scope>
    <source>
        <strain evidence="4">CGMCC 4.7192</strain>
    </source>
</reference>
<dbReference type="EMBL" id="JBHUII010000001">
    <property type="protein sequence ID" value="MFD2204846.1"/>
    <property type="molecule type" value="Genomic_DNA"/>
</dbReference>
<dbReference type="Pfam" id="PF01075">
    <property type="entry name" value="Glyco_transf_9"/>
    <property type="match status" value="1"/>
</dbReference>
<keyword evidence="2" id="KW-0808">Transferase</keyword>
<dbReference type="CDD" id="cd03789">
    <property type="entry name" value="GT9_LPS_heptosyltransferase"/>
    <property type="match status" value="1"/>
</dbReference>
<dbReference type="InterPro" id="IPR051199">
    <property type="entry name" value="LPS_LOS_Heptosyltrfase"/>
</dbReference>
<name>A0ABW5BI25_9PROT</name>
<keyword evidence="1" id="KW-0328">Glycosyltransferase</keyword>
<evidence type="ECO:0000256" key="2">
    <source>
        <dbReference type="ARBA" id="ARBA00022679"/>
    </source>
</evidence>
<dbReference type="Proteomes" id="UP001597294">
    <property type="component" value="Unassembled WGS sequence"/>
</dbReference>
<evidence type="ECO:0000313" key="4">
    <source>
        <dbReference type="Proteomes" id="UP001597294"/>
    </source>
</evidence>
<dbReference type="SUPFAM" id="SSF53756">
    <property type="entry name" value="UDP-Glycosyltransferase/glycogen phosphorylase"/>
    <property type="match status" value="1"/>
</dbReference>
<dbReference type="Gene3D" id="3.40.50.2000">
    <property type="entry name" value="Glycogen Phosphorylase B"/>
    <property type="match status" value="2"/>
</dbReference>
<organism evidence="3 4">
    <name type="scientific">Kiloniella antarctica</name>
    <dbReference type="NCBI Taxonomy" id="1550907"/>
    <lineage>
        <taxon>Bacteria</taxon>
        <taxon>Pseudomonadati</taxon>
        <taxon>Pseudomonadota</taxon>
        <taxon>Alphaproteobacteria</taxon>
        <taxon>Rhodospirillales</taxon>
        <taxon>Kiloniellaceae</taxon>
        <taxon>Kiloniella</taxon>
    </lineage>
</organism>
<evidence type="ECO:0000256" key="1">
    <source>
        <dbReference type="ARBA" id="ARBA00022676"/>
    </source>
</evidence>
<dbReference type="RefSeq" id="WP_380248827.1">
    <property type="nucleotide sequence ID" value="NZ_JBHUII010000001.1"/>
</dbReference>
<protein>
    <submittedName>
        <fullName evidence="3">Glycosyltransferase family 9 protein</fullName>
    </submittedName>
</protein>
<keyword evidence="4" id="KW-1185">Reference proteome</keyword>
<dbReference type="PANTHER" id="PTHR30160:SF7">
    <property type="entry name" value="ADP-HEPTOSE--LPS HEPTOSYLTRANSFERASE 2"/>
    <property type="match status" value="1"/>
</dbReference>
<sequence>MSELGKTLVVTGGGLGDTLFHLPFIRSLQQRSEGNSVVLACKKGREISELFSEMDMVSKVLPIARDQDVSGKADLGRLRRLTKEAGIESAFIFHKSTGIAFAIMLAGVKKRFGYFFKGSWNRFFLNKGTLAPKIVPLPAFMHHAAMVMDDVGIPYDYSDVRFRQPDHVIQTAFSNLGLSEKTRMVALGVNASAAYKQWGADGYSAIAERLLKEFSGQILLFGADDVKHVSEEILKRTKQPERFIDLTTKKVALHHSHALLQRCDFYVGNDSFGLNLAAMSSLPAVGIFIKSYYFAYSDWIKPVISSSDNIADITADMVWDEVGKLIAK</sequence>
<dbReference type="InterPro" id="IPR002201">
    <property type="entry name" value="Glyco_trans_9"/>
</dbReference>
<evidence type="ECO:0000313" key="3">
    <source>
        <dbReference type="EMBL" id="MFD2204846.1"/>
    </source>
</evidence>